<evidence type="ECO:0000256" key="1">
    <source>
        <dbReference type="ARBA" id="ARBA00023015"/>
    </source>
</evidence>
<keyword evidence="3" id="KW-0804">Transcription</keyword>
<dbReference type="KEGG" id="cai:Caci_1048"/>
<dbReference type="RefSeq" id="WP_012785268.1">
    <property type="nucleotide sequence ID" value="NC_013131.1"/>
</dbReference>
<sequence length="232" mass="24661">MSAEAPAGTEPRTPLSRDRVLRAAVDIADKGGIASLTMRRLGETVGAEAMSLYYHVANKEALLDGVADVMIAEIVDAVADIPAPPDAAAWKGVMRSRILTAREVLLRHPWAPGVLQSRTAASPAVLSYIDTTLGIMVAGGFTYDQAHHAMHALGSRAFGFAQELFNPAGDPGEEPHPEVLAGIASQFPHLAAMIVDAVHNTPENTLGWCDDQTEFEFGLDLLLNGLDGMRPS</sequence>
<dbReference type="InterPro" id="IPR009057">
    <property type="entry name" value="Homeodomain-like_sf"/>
</dbReference>
<evidence type="ECO:0000313" key="7">
    <source>
        <dbReference type="Proteomes" id="UP000000851"/>
    </source>
</evidence>
<dbReference type="PANTHER" id="PTHR30055">
    <property type="entry name" value="HTH-TYPE TRANSCRIPTIONAL REGULATOR RUTR"/>
    <property type="match status" value="1"/>
</dbReference>
<dbReference type="PANTHER" id="PTHR30055:SF151">
    <property type="entry name" value="TRANSCRIPTIONAL REGULATORY PROTEIN"/>
    <property type="match status" value="1"/>
</dbReference>
<dbReference type="GO" id="GO:0003700">
    <property type="term" value="F:DNA-binding transcription factor activity"/>
    <property type="evidence" value="ECO:0007669"/>
    <property type="project" value="TreeGrafter"/>
</dbReference>
<proteinExistence type="predicted"/>
<keyword evidence="1" id="KW-0805">Transcription regulation</keyword>
<evidence type="ECO:0000256" key="4">
    <source>
        <dbReference type="PROSITE-ProRule" id="PRU00335"/>
    </source>
</evidence>
<dbReference type="Gene3D" id="1.10.357.10">
    <property type="entry name" value="Tetracycline Repressor, domain 2"/>
    <property type="match status" value="1"/>
</dbReference>
<keyword evidence="7" id="KW-1185">Reference proteome</keyword>
<reference evidence="6 7" key="1">
    <citation type="journal article" date="2009" name="Stand. Genomic Sci.">
        <title>Complete genome sequence of Catenulispora acidiphila type strain (ID 139908).</title>
        <authorList>
            <person name="Copeland A."/>
            <person name="Lapidus A."/>
            <person name="Glavina Del Rio T."/>
            <person name="Nolan M."/>
            <person name="Lucas S."/>
            <person name="Chen F."/>
            <person name="Tice H."/>
            <person name="Cheng J.F."/>
            <person name="Bruce D."/>
            <person name="Goodwin L."/>
            <person name="Pitluck S."/>
            <person name="Mikhailova N."/>
            <person name="Pati A."/>
            <person name="Ivanova N."/>
            <person name="Mavromatis K."/>
            <person name="Chen A."/>
            <person name="Palaniappan K."/>
            <person name="Chain P."/>
            <person name="Land M."/>
            <person name="Hauser L."/>
            <person name="Chang Y.J."/>
            <person name="Jeffries C.D."/>
            <person name="Chertkov O."/>
            <person name="Brettin T."/>
            <person name="Detter J.C."/>
            <person name="Han C."/>
            <person name="Ali Z."/>
            <person name="Tindall B.J."/>
            <person name="Goker M."/>
            <person name="Bristow J."/>
            <person name="Eisen J.A."/>
            <person name="Markowitz V."/>
            <person name="Hugenholtz P."/>
            <person name="Kyrpides N.C."/>
            <person name="Klenk H.P."/>
        </authorList>
    </citation>
    <scope>NUCLEOTIDE SEQUENCE [LARGE SCALE GENOMIC DNA]</scope>
    <source>
        <strain evidence="7">DSM 44928 / JCM 14897 / NBRC 102108 / NRRL B-24433 / ID139908</strain>
    </source>
</reference>
<protein>
    <submittedName>
        <fullName evidence="6">Transcriptional regulator, TetR family</fullName>
    </submittedName>
</protein>
<dbReference type="InterPro" id="IPR004111">
    <property type="entry name" value="Repressor_TetR_C"/>
</dbReference>
<dbReference type="AlphaFoldDB" id="C7Q4B4"/>
<evidence type="ECO:0000256" key="2">
    <source>
        <dbReference type="ARBA" id="ARBA00023125"/>
    </source>
</evidence>
<dbReference type="Pfam" id="PF00440">
    <property type="entry name" value="TetR_N"/>
    <property type="match status" value="1"/>
</dbReference>
<dbReference type="HOGENOM" id="CLU_069543_5_2_11"/>
<evidence type="ECO:0000313" key="6">
    <source>
        <dbReference type="EMBL" id="ACU69974.1"/>
    </source>
</evidence>
<dbReference type="GO" id="GO:0045892">
    <property type="term" value="P:negative regulation of DNA-templated transcription"/>
    <property type="evidence" value="ECO:0007669"/>
    <property type="project" value="InterPro"/>
</dbReference>
<dbReference type="Proteomes" id="UP000000851">
    <property type="component" value="Chromosome"/>
</dbReference>
<dbReference type="PROSITE" id="PS50977">
    <property type="entry name" value="HTH_TETR_2"/>
    <property type="match status" value="1"/>
</dbReference>
<gene>
    <name evidence="6" type="ordered locus">Caci_1048</name>
</gene>
<dbReference type="InterPro" id="IPR050109">
    <property type="entry name" value="HTH-type_TetR-like_transc_reg"/>
</dbReference>
<dbReference type="SUPFAM" id="SSF48498">
    <property type="entry name" value="Tetracyclin repressor-like, C-terminal domain"/>
    <property type="match status" value="1"/>
</dbReference>
<dbReference type="InParanoid" id="C7Q4B4"/>
<dbReference type="SUPFAM" id="SSF46689">
    <property type="entry name" value="Homeodomain-like"/>
    <property type="match status" value="1"/>
</dbReference>
<dbReference type="InterPro" id="IPR036271">
    <property type="entry name" value="Tet_transcr_reg_TetR-rel_C_sf"/>
</dbReference>
<dbReference type="GO" id="GO:0000976">
    <property type="term" value="F:transcription cis-regulatory region binding"/>
    <property type="evidence" value="ECO:0007669"/>
    <property type="project" value="TreeGrafter"/>
</dbReference>
<keyword evidence="2 4" id="KW-0238">DNA-binding</keyword>
<dbReference type="Gene3D" id="1.10.10.60">
    <property type="entry name" value="Homeodomain-like"/>
    <property type="match status" value="1"/>
</dbReference>
<organism evidence="6 7">
    <name type="scientific">Catenulispora acidiphila (strain DSM 44928 / JCM 14897 / NBRC 102108 / NRRL B-24433 / ID139908)</name>
    <dbReference type="NCBI Taxonomy" id="479433"/>
    <lineage>
        <taxon>Bacteria</taxon>
        <taxon>Bacillati</taxon>
        <taxon>Actinomycetota</taxon>
        <taxon>Actinomycetes</taxon>
        <taxon>Catenulisporales</taxon>
        <taxon>Catenulisporaceae</taxon>
        <taxon>Catenulispora</taxon>
    </lineage>
</organism>
<dbReference type="STRING" id="479433.Caci_1048"/>
<dbReference type="InterPro" id="IPR001647">
    <property type="entry name" value="HTH_TetR"/>
</dbReference>
<dbReference type="EMBL" id="CP001700">
    <property type="protein sequence ID" value="ACU69974.1"/>
    <property type="molecule type" value="Genomic_DNA"/>
</dbReference>
<accession>C7Q4B4</accession>
<evidence type="ECO:0000256" key="3">
    <source>
        <dbReference type="ARBA" id="ARBA00023163"/>
    </source>
</evidence>
<dbReference type="eggNOG" id="COG1309">
    <property type="taxonomic scope" value="Bacteria"/>
</dbReference>
<feature type="domain" description="HTH tetR-type" evidence="5">
    <location>
        <begin position="14"/>
        <end position="74"/>
    </location>
</feature>
<name>C7Q4B4_CATAD</name>
<dbReference type="Pfam" id="PF02909">
    <property type="entry name" value="TetR_C_1"/>
    <property type="match status" value="1"/>
</dbReference>
<feature type="DNA-binding region" description="H-T-H motif" evidence="4">
    <location>
        <begin position="37"/>
        <end position="56"/>
    </location>
</feature>
<evidence type="ECO:0000259" key="5">
    <source>
        <dbReference type="PROSITE" id="PS50977"/>
    </source>
</evidence>